<evidence type="ECO:0000313" key="1">
    <source>
        <dbReference type="EMBL" id="ETS77273.1"/>
    </source>
</evidence>
<protein>
    <recommendedName>
        <fullName evidence="3">Formamidase</fullName>
    </recommendedName>
</protein>
<name>W3WTT3_PESFW</name>
<dbReference type="RefSeq" id="XP_007837919.1">
    <property type="nucleotide sequence ID" value="XM_007839728.1"/>
</dbReference>
<gene>
    <name evidence="1" type="ORF">PFICI_11147</name>
</gene>
<dbReference type="KEGG" id="pfy:PFICI_11147"/>
<dbReference type="eggNOG" id="ENOG502QRMK">
    <property type="taxonomic scope" value="Eukaryota"/>
</dbReference>
<proteinExistence type="predicted"/>
<dbReference type="OMA" id="CAIEMAG"/>
<accession>W3WTT3</accession>
<dbReference type="PANTHER" id="PTHR31891">
    <property type="entry name" value="FORMAMIDASE C869.04-RELATED"/>
    <property type="match status" value="1"/>
</dbReference>
<organism evidence="1 2">
    <name type="scientific">Pestalotiopsis fici (strain W106-1 / CGMCC3.15140)</name>
    <dbReference type="NCBI Taxonomy" id="1229662"/>
    <lineage>
        <taxon>Eukaryota</taxon>
        <taxon>Fungi</taxon>
        <taxon>Dikarya</taxon>
        <taxon>Ascomycota</taxon>
        <taxon>Pezizomycotina</taxon>
        <taxon>Sordariomycetes</taxon>
        <taxon>Xylariomycetidae</taxon>
        <taxon>Amphisphaeriales</taxon>
        <taxon>Sporocadaceae</taxon>
        <taxon>Pestalotiopsis</taxon>
    </lineage>
</organism>
<dbReference type="SUPFAM" id="SSF141130">
    <property type="entry name" value="Acetamidase/Formamidase-like"/>
    <property type="match status" value="1"/>
</dbReference>
<dbReference type="Gene3D" id="2.60.120.580">
    <property type="entry name" value="Acetamidase/Formamidase-like domains"/>
    <property type="match status" value="1"/>
</dbReference>
<dbReference type="InParanoid" id="W3WTT3"/>
<evidence type="ECO:0000313" key="2">
    <source>
        <dbReference type="Proteomes" id="UP000030651"/>
    </source>
</evidence>
<evidence type="ECO:0008006" key="3">
    <source>
        <dbReference type="Google" id="ProtNLM"/>
    </source>
</evidence>
<dbReference type="EMBL" id="KI912116">
    <property type="protein sequence ID" value="ETS77273.1"/>
    <property type="molecule type" value="Genomic_DNA"/>
</dbReference>
<dbReference type="Pfam" id="PF03069">
    <property type="entry name" value="FmdA_AmdA"/>
    <property type="match status" value="1"/>
</dbReference>
<dbReference type="STRING" id="1229662.W3WTT3"/>
<dbReference type="InterPro" id="IPR004304">
    <property type="entry name" value="FmdA_AmdA"/>
</dbReference>
<reference evidence="2" key="1">
    <citation type="journal article" date="2015" name="BMC Genomics">
        <title>Genomic and transcriptomic analysis of the endophytic fungus Pestalotiopsis fici reveals its lifestyle and high potential for synthesis of natural products.</title>
        <authorList>
            <person name="Wang X."/>
            <person name="Zhang X."/>
            <person name="Liu L."/>
            <person name="Xiang M."/>
            <person name="Wang W."/>
            <person name="Sun X."/>
            <person name="Che Y."/>
            <person name="Guo L."/>
            <person name="Liu G."/>
            <person name="Guo L."/>
            <person name="Wang C."/>
            <person name="Yin W.B."/>
            <person name="Stadler M."/>
            <person name="Zhang X."/>
            <person name="Liu X."/>
        </authorList>
    </citation>
    <scope>NUCLEOTIDE SEQUENCE [LARGE SCALE GENOMIC DNA]</scope>
    <source>
        <strain evidence="2">W106-1 / CGMCC3.15140</strain>
    </source>
</reference>
<keyword evidence="2" id="KW-1185">Reference proteome</keyword>
<dbReference type="PANTHER" id="PTHR31891:SF1">
    <property type="entry name" value="FORMAMIDASE C869.04-RELATED"/>
    <property type="match status" value="1"/>
</dbReference>
<dbReference type="Proteomes" id="UP000030651">
    <property type="component" value="Unassembled WGS sequence"/>
</dbReference>
<dbReference type="GeneID" id="19276160"/>
<dbReference type="GO" id="GO:0016811">
    <property type="term" value="F:hydrolase activity, acting on carbon-nitrogen (but not peptide) bonds, in linear amides"/>
    <property type="evidence" value="ECO:0007669"/>
    <property type="project" value="InterPro"/>
</dbReference>
<dbReference type="AlphaFoldDB" id="W3WTT3"/>
<sequence length="444" mass="49047">MSCQPKSNIREIPTIISVDPSKPPLTEKNIHTRWHPEIPPIATIQSGDIFKVECMDFCGNAIANDDCADDIQNYNWHQDHHLSGPIRVETAQPGDVLAIDIYDVVPFPDRMWGFSAVAPGKGPLDHKETRVAKSIWDFNGIKTTSRHVAGVEFAGRPHCGVFGTCPSYALMDEWNRREKVLNEREGHGEGSTFFAELPKEYGAYVGQDLPEDLMTRILKEGARTKPAREHGGNIDAGNLVSGSRIYLPVYIEGANLSVGDIHFSLGDGEPSCAIEMAGIATLKVEVIKNGVELFDMRARIVIPSPTEVQYRSQVIFHGLSVDPYGEQQKANATTSYMHAANSAMNYLGKLGYSHEQLQMLLAAAPIEAKILATPNYPHANVSVGIPIEIFEDDIRPSANGLVKKDRGSCAYMTPEKEAEWKKTFRAPPNCYSTCEDQPLATRLR</sequence>
<dbReference type="HOGENOM" id="CLU_032013_0_1_1"/>
<dbReference type="OrthoDB" id="9975579at2759"/>